<reference evidence="7 8" key="1">
    <citation type="submission" date="2018-03" db="EMBL/GenBank/DDBJ databases">
        <title>Genomic Encyclopedia of Archaeal and Bacterial Type Strains, Phase II (KMG-II): from individual species to whole genera.</title>
        <authorList>
            <person name="Goeker M."/>
        </authorList>
    </citation>
    <scope>NUCLEOTIDE SEQUENCE [LARGE SCALE GENOMIC DNA]</scope>
    <source>
        <strain evidence="7 8">DSM 29057</strain>
    </source>
</reference>
<evidence type="ECO:0000259" key="5">
    <source>
        <dbReference type="Pfam" id="PF04542"/>
    </source>
</evidence>
<keyword evidence="3" id="KW-0731">Sigma factor</keyword>
<evidence type="ECO:0000256" key="1">
    <source>
        <dbReference type="ARBA" id="ARBA00010641"/>
    </source>
</evidence>
<dbReference type="EMBL" id="PYAS01000003">
    <property type="protein sequence ID" value="PSL31410.1"/>
    <property type="molecule type" value="Genomic_DNA"/>
</dbReference>
<dbReference type="Gene3D" id="1.10.10.10">
    <property type="entry name" value="Winged helix-like DNA-binding domain superfamily/Winged helix DNA-binding domain"/>
    <property type="match status" value="1"/>
</dbReference>
<dbReference type="Gene3D" id="1.10.1740.10">
    <property type="match status" value="1"/>
</dbReference>
<dbReference type="AlphaFoldDB" id="A0A2P8GBR3"/>
<sequence length="208" mass="24345">MSIFTRVESDSSSELHIWHRFKQGDMQAFQALYQRHVKSLTSYGYRLTPDRQLLEDAIHDLFIDLWRRREHLTEAENAKFYLFRALRNRLLRNGRNDVFEQAEDIDGFLDYLVALSTEQQHIDSEEIHARTQRVRSAVESLSDRQKEVINLRFYHAMSLDEISELMGLSKQGVSNLLYKSYAVLRTKLSKLTILSLLVPFGGLPGWLP</sequence>
<dbReference type="Proteomes" id="UP000241964">
    <property type="component" value="Unassembled WGS sequence"/>
</dbReference>
<gene>
    <name evidence="7" type="ORF">CLV60_103276</name>
</gene>
<evidence type="ECO:0000313" key="7">
    <source>
        <dbReference type="EMBL" id="PSL31410.1"/>
    </source>
</evidence>
<keyword evidence="4" id="KW-0804">Transcription</keyword>
<dbReference type="CDD" id="cd06171">
    <property type="entry name" value="Sigma70_r4"/>
    <property type="match status" value="1"/>
</dbReference>
<dbReference type="RefSeq" id="WP_106594750.1">
    <property type="nucleotide sequence ID" value="NZ_PYAS01000003.1"/>
</dbReference>
<dbReference type="Pfam" id="PF08281">
    <property type="entry name" value="Sigma70_r4_2"/>
    <property type="match status" value="1"/>
</dbReference>
<dbReference type="GO" id="GO:0016987">
    <property type="term" value="F:sigma factor activity"/>
    <property type="evidence" value="ECO:0007669"/>
    <property type="project" value="UniProtKB-KW"/>
</dbReference>
<feature type="domain" description="RNA polymerase sigma factor 70 region 4 type 2" evidence="6">
    <location>
        <begin position="132"/>
        <end position="180"/>
    </location>
</feature>
<comment type="similarity">
    <text evidence="1">Belongs to the sigma-70 factor family. ECF subfamily.</text>
</comment>
<dbReference type="InterPro" id="IPR039425">
    <property type="entry name" value="RNA_pol_sigma-70-like"/>
</dbReference>
<keyword evidence="8" id="KW-1185">Reference proteome</keyword>
<dbReference type="InterPro" id="IPR014284">
    <property type="entry name" value="RNA_pol_sigma-70_dom"/>
</dbReference>
<feature type="domain" description="RNA polymerase sigma-70 region 2" evidence="5">
    <location>
        <begin position="32"/>
        <end position="92"/>
    </location>
</feature>
<dbReference type="OrthoDB" id="9150024at2"/>
<accession>A0A2P8GBR3</accession>
<dbReference type="InterPro" id="IPR013324">
    <property type="entry name" value="RNA_pol_sigma_r3/r4-like"/>
</dbReference>
<protein>
    <submittedName>
        <fullName evidence="7">RNA polymerase sigma-70 factor (ECF subfamily)</fullName>
    </submittedName>
</protein>
<dbReference type="PANTHER" id="PTHR43133">
    <property type="entry name" value="RNA POLYMERASE ECF-TYPE SIGMA FACTO"/>
    <property type="match status" value="1"/>
</dbReference>
<name>A0A2P8GBR3_9BACT</name>
<dbReference type="SUPFAM" id="SSF88659">
    <property type="entry name" value="Sigma3 and sigma4 domains of RNA polymerase sigma factors"/>
    <property type="match status" value="1"/>
</dbReference>
<evidence type="ECO:0000256" key="3">
    <source>
        <dbReference type="ARBA" id="ARBA00023082"/>
    </source>
</evidence>
<dbReference type="GO" id="GO:0006352">
    <property type="term" value="P:DNA-templated transcription initiation"/>
    <property type="evidence" value="ECO:0007669"/>
    <property type="project" value="InterPro"/>
</dbReference>
<comment type="caution">
    <text evidence="7">The sequence shown here is derived from an EMBL/GenBank/DDBJ whole genome shotgun (WGS) entry which is preliminary data.</text>
</comment>
<keyword evidence="2" id="KW-0805">Transcription regulation</keyword>
<dbReference type="InterPro" id="IPR036388">
    <property type="entry name" value="WH-like_DNA-bd_sf"/>
</dbReference>
<evidence type="ECO:0000313" key="8">
    <source>
        <dbReference type="Proteomes" id="UP000241964"/>
    </source>
</evidence>
<evidence type="ECO:0000256" key="2">
    <source>
        <dbReference type="ARBA" id="ARBA00023015"/>
    </source>
</evidence>
<dbReference type="PANTHER" id="PTHR43133:SF46">
    <property type="entry name" value="RNA POLYMERASE SIGMA-70 FACTOR ECF SUBFAMILY"/>
    <property type="match status" value="1"/>
</dbReference>
<dbReference type="Pfam" id="PF04542">
    <property type="entry name" value="Sigma70_r2"/>
    <property type="match status" value="1"/>
</dbReference>
<proteinExistence type="inferred from homology"/>
<dbReference type="InterPro" id="IPR013249">
    <property type="entry name" value="RNA_pol_sigma70_r4_t2"/>
</dbReference>
<evidence type="ECO:0000256" key="4">
    <source>
        <dbReference type="ARBA" id="ARBA00023163"/>
    </source>
</evidence>
<dbReference type="InterPro" id="IPR007627">
    <property type="entry name" value="RNA_pol_sigma70_r2"/>
</dbReference>
<dbReference type="NCBIfam" id="TIGR02937">
    <property type="entry name" value="sigma70-ECF"/>
    <property type="match status" value="1"/>
</dbReference>
<evidence type="ECO:0000259" key="6">
    <source>
        <dbReference type="Pfam" id="PF08281"/>
    </source>
</evidence>
<dbReference type="InterPro" id="IPR013325">
    <property type="entry name" value="RNA_pol_sigma_r2"/>
</dbReference>
<organism evidence="7 8">
    <name type="scientific">Dyadobacter jiangsuensis</name>
    <dbReference type="NCBI Taxonomy" id="1591085"/>
    <lineage>
        <taxon>Bacteria</taxon>
        <taxon>Pseudomonadati</taxon>
        <taxon>Bacteroidota</taxon>
        <taxon>Cytophagia</taxon>
        <taxon>Cytophagales</taxon>
        <taxon>Spirosomataceae</taxon>
        <taxon>Dyadobacter</taxon>
    </lineage>
</organism>
<dbReference type="SUPFAM" id="SSF88946">
    <property type="entry name" value="Sigma2 domain of RNA polymerase sigma factors"/>
    <property type="match status" value="1"/>
</dbReference>
<dbReference type="GO" id="GO:0003677">
    <property type="term" value="F:DNA binding"/>
    <property type="evidence" value="ECO:0007669"/>
    <property type="project" value="InterPro"/>
</dbReference>